<evidence type="ECO:0000256" key="2">
    <source>
        <dbReference type="SAM" id="MobiDB-lite"/>
    </source>
</evidence>
<comment type="caution">
    <text evidence="3">The sequence shown here is derived from an EMBL/GenBank/DDBJ whole genome shotgun (WGS) entry which is preliminary data.</text>
</comment>
<keyword evidence="1" id="KW-0175">Coiled coil</keyword>
<dbReference type="InterPro" id="IPR036894">
    <property type="entry name" value="YbaB-like_sf"/>
</dbReference>
<keyword evidence="4" id="KW-1185">Reference proteome</keyword>
<proteinExistence type="predicted"/>
<reference evidence="3 4" key="1">
    <citation type="submission" date="2021-03" db="EMBL/GenBank/DDBJ databases">
        <title>Sequencing the genomes of 1000 actinobacteria strains.</title>
        <authorList>
            <person name="Klenk H.-P."/>
        </authorList>
    </citation>
    <scope>NUCLEOTIDE SEQUENCE [LARGE SCALE GENOMIC DNA]</scope>
    <source>
        <strain evidence="3 4">DSM 45510</strain>
    </source>
</reference>
<evidence type="ECO:0000313" key="3">
    <source>
        <dbReference type="EMBL" id="MBP2179771.1"/>
    </source>
</evidence>
<sequence length="199" mass="21302">MKDRVDGLLEQFNRQTEQLREAQAAAAEASATVTSKDGLVRATIDANGVLSKLDFAPTAFERSGGPAALAASVLEVVRTGGLQVKQQVANLMSPLTEGMPDLTELFEDAPSLAGLVPSIPDFTPPEPEPQKRAESFEEEGSILAHRRQPPPPAATPPPPPPPPPPSAMPQPKPTTRRARPTPVEDEEEPPDSWLTRGNR</sequence>
<dbReference type="Proteomes" id="UP000741013">
    <property type="component" value="Unassembled WGS sequence"/>
</dbReference>
<evidence type="ECO:0000256" key="1">
    <source>
        <dbReference type="SAM" id="Coils"/>
    </source>
</evidence>
<dbReference type="GO" id="GO:0003677">
    <property type="term" value="F:DNA binding"/>
    <property type="evidence" value="ECO:0007669"/>
    <property type="project" value="UniProtKB-KW"/>
</dbReference>
<dbReference type="SUPFAM" id="SSF82607">
    <property type="entry name" value="YbaB-like"/>
    <property type="match status" value="1"/>
</dbReference>
<dbReference type="EMBL" id="JAGGMS010000001">
    <property type="protein sequence ID" value="MBP2179771.1"/>
    <property type="molecule type" value="Genomic_DNA"/>
</dbReference>
<protein>
    <submittedName>
        <fullName evidence="3">DNA-binding protein YbaB</fullName>
    </submittedName>
</protein>
<accession>A0ABS4PMB8</accession>
<feature type="region of interest" description="Disordered" evidence="2">
    <location>
        <begin position="114"/>
        <end position="199"/>
    </location>
</feature>
<evidence type="ECO:0000313" key="4">
    <source>
        <dbReference type="Proteomes" id="UP000741013"/>
    </source>
</evidence>
<keyword evidence="3" id="KW-0238">DNA-binding</keyword>
<name>A0ABS4PMB8_9PSEU</name>
<feature type="compositionally biased region" description="Pro residues" evidence="2">
    <location>
        <begin position="149"/>
        <end position="172"/>
    </location>
</feature>
<dbReference type="Gene3D" id="3.30.1310.10">
    <property type="entry name" value="Nucleoid-associated protein YbaB-like domain"/>
    <property type="match status" value="1"/>
</dbReference>
<organism evidence="3 4">
    <name type="scientific">Amycolatopsis magusensis</name>
    <dbReference type="NCBI Taxonomy" id="882444"/>
    <lineage>
        <taxon>Bacteria</taxon>
        <taxon>Bacillati</taxon>
        <taxon>Actinomycetota</taxon>
        <taxon>Actinomycetes</taxon>
        <taxon>Pseudonocardiales</taxon>
        <taxon>Pseudonocardiaceae</taxon>
        <taxon>Amycolatopsis</taxon>
    </lineage>
</organism>
<gene>
    <name evidence="3" type="ORF">JOM49_001297</name>
</gene>
<dbReference type="Pfam" id="PF02575">
    <property type="entry name" value="YbaB_DNA_bd"/>
    <property type="match status" value="1"/>
</dbReference>
<feature type="coiled-coil region" evidence="1">
    <location>
        <begin position="5"/>
        <end position="32"/>
    </location>
</feature>
<dbReference type="RefSeq" id="WP_209663448.1">
    <property type="nucleotide sequence ID" value="NZ_JAGGMS010000001.1"/>
</dbReference>
<dbReference type="InterPro" id="IPR004401">
    <property type="entry name" value="YbaB/EbfC"/>
</dbReference>